<name>I8I2L6_9GAMM</name>
<proteinExistence type="predicted"/>
<dbReference type="Proteomes" id="UP000003704">
    <property type="component" value="Unassembled WGS sequence"/>
</dbReference>
<evidence type="ECO:0000313" key="4">
    <source>
        <dbReference type="Proteomes" id="UP000003704"/>
    </source>
</evidence>
<dbReference type="AlphaFoldDB" id="I8I2L6"/>
<dbReference type="PROSITE" id="PS51257">
    <property type="entry name" value="PROKAR_LIPOPROTEIN"/>
    <property type="match status" value="1"/>
</dbReference>
<evidence type="ECO:0000313" key="3">
    <source>
        <dbReference type="EMBL" id="EIT70141.1"/>
    </source>
</evidence>
<protein>
    <recommendedName>
        <fullName evidence="5">Lipoprotein</fullName>
    </recommendedName>
</protein>
<organism evidence="3 4">
    <name type="scientific">Hydrocarboniphaga effusa AP103</name>
    <dbReference type="NCBI Taxonomy" id="1172194"/>
    <lineage>
        <taxon>Bacteria</taxon>
        <taxon>Pseudomonadati</taxon>
        <taxon>Pseudomonadota</taxon>
        <taxon>Gammaproteobacteria</taxon>
        <taxon>Nevskiales</taxon>
        <taxon>Nevskiaceae</taxon>
        <taxon>Hydrocarboniphaga</taxon>
    </lineage>
</organism>
<reference evidence="3" key="2">
    <citation type="submission" date="2012-05" db="EMBL/GenBank/DDBJ databases">
        <authorList>
            <person name="Park J.-H."/>
            <person name="Zylstra G.J."/>
            <person name="Chae J.-C."/>
        </authorList>
    </citation>
    <scope>NUCLEOTIDE SEQUENCE</scope>
    <source>
        <strain evidence="3">AP103</strain>
    </source>
</reference>
<feature type="signal peptide" evidence="1">
    <location>
        <begin position="1"/>
        <end position="21"/>
    </location>
</feature>
<comment type="caution">
    <text evidence="3">The sequence shown here is derived from an EMBL/GenBank/DDBJ whole genome shotgun (WGS) entry which is preliminary data.</text>
</comment>
<evidence type="ECO:0008006" key="5">
    <source>
        <dbReference type="Google" id="ProtNLM"/>
    </source>
</evidence>
<dbReference type="EMBL" id="AKGD01000001">
    <property type="protein sequence ID" value="EIT70141.1"/>
    <property type="molecule type" value="Genomic_DNA"/>
</dbReference>
<keyword evidence="4" id="KW-1185">Reference proteome</keyword>
<dbReference type="STRING" id="1172194.WQQ_00910"/>
<feature type="chain" id="PRO_5007674528" description="Lipoprotein" evidence="1">
    <location>
        <begin position="22"/>
        <end position="84"/>
    </location>
</feature>
<keyword evidence="1" id="KW-0732">Signal</keyword>
<dbReference type="EMBL" id="AKGD01000001">
    <property type="protein sequence ID" value="EIT69954.1"/>
    <property type="molecule type" value="Genomic_DNA"/>
</dbReference>
<evidence type="ECO:0000256" key="1">
    <source>
        <dbReference type="SAM" id="SignalP"/>
    </source>
</evidence>
<accession>I8I2L6</accession>
<sequence length="84" mass="8939">MNRQLVILTALFACGLLGACATQPKTSDSLSALEVEQGWNGSRCVNADLDVPSPEGTRFVLRRALGCIFPTSGDRETTREAAAL</sequence>
<evidence type="ECO:0000313" key="2">
    <source>
        <dbReference type="EMBL" id="EIT69954.1"/>
    </source>
</evidence>
<gene>
    <name evidence="2" type="ORF">WQQ_00910</name>
    <name evidence="3" type="ORF">WQQ_02780</name>
</gene>
<reference evidence="3 4" key="1">
    <citation type="journal article" date="2012" name="J. Bacteriol.">
        <title>Genome Sequence of n-Alkane-Degrading Hydrocarboniphaga effusa Strain AP103T (ATCC BAA-332T).</title>
        <authorList>
            <person name="Chang H.K."/>
            <person name="Zylstra G.J."/>
            <person name="Chae J.C."/>
        </authorList>
    </citation>
    <scope>NUCLEOTIDE SEQUENCE [LARGE SCALE GENOMIC DNA]</scope>
    <source>
        <strain evidence="3 4">AP103</strain>
    </source>
</reference>
<dbReference type="RefSeq" id="WP_007183237.1">
    <property type="nucleotide sequence ID" value="NZ_AKGD01000001.1"/>
</dbReference>